<sequence>MKNDSEDEAQSNKQLVLHAQRSVPRQAQPEAFCSRFINPADIPAVTDDEDNEVSSLSEYESLESTEDWEHLVPQTPTANVSPKHTPLPFIPTNPQTPQQSPSYPFPGTWSAALQDSNHAMTKVSSATLSYVGALATSGMGKATRSISAAALSTTNKYAASLTSWGLAKSGFGRNELPAPICKWLTKKEEADKKKSKARIKSEMSQREFTDARGRYNLSKTKEAEAGEETGWGEQEMRGGGPFDDRFAIADTDEESDSEEGEEDAGEDDGLVSMFEFDD</sequence>
<protein>
    <submittedName>
        <fullName evidence="2">Uncharacterized protein</fullName>
    </submittedName>
</protein>
<dbReference type="HOGENOM" id="CLU_855264_0_0_1"/>
<evidence type="ECO:0000313" key="3">
    <source>
        <dbReference type="Proteomes" id="UP000054337"/>
    </source>
</evidence>
<gene>
    <name evidence="2" type="ORF">COCVIDRAFT_100685</name>
</gene>
<proteinExistence type="predicted"/>
<dbReference type="OrthoDB" id="3801434at2759"/>
<feature type="region of interest" description="Disordered" evidence="1">
    <location>
        <begin position="40"/>
        <end position="104"/>
    </location>
</feature>
<dbReference type="AlphaFoldDB" id="W7EQL5"/>
<name>W7EQL5_BIPV3</name>
<dbReference type="RefSeq" id="XP_014556054.1">
    <property type="nucleotide sequence ID" value="XM_014700568.1"/>
</dbReference>
<evidence type="ECO:0000256" key="1">
    <source>
        <dbReference type="SAM" id="MobiDB-lite"/>
    </source>
</evidence>
<evidence type="ECO:0000313" key="2">
    <source>
        <dbReference type="EMBL" id="EUN26472.1"/>
    </source>
</evidence>
<dbReference type="GeneID" id="26248091"/>
<organism evidence="2 3">
    <name type="scientific">Bipolaris victoriae (strain FI3)</name>
    <name type="common">Victoria blight of oats agent</name>
    <name type="synonym">Cochliobolus victoriae</name>
    <dbReference type="NCBI Taxonomy" id="930091"/>
    <lineage>
        <taxon>Eukaryota</taxon>
        <taxon>Fungi</taxon>
        <taxon>Dikarya</taxon>
        <taxon>Ascomycota</taxon>
        <taxon>Pezizomycotina</taxon>
        <taxon>Dothideomycetes</taxon>
        <taxon>Pleosporomycetidae</taxon>
        <taxon>Pleosporales</taxon>
        <taxon>Pleosporineae</taxon>
        <taxon>Pleosporaceae</taxon>
        <taxon>Bipolaris</taxon>
    </lineage>
</organism>
<dbReference type="EMBL" id="KI968739">
    <property type="protein sequence ID" value="EUN26472.1"/>
    <property type="molecule type" value="Genomic_DNA"/>
</dbReference>
<feature type="region of interest" description="Disordered" evidence="1">
    <location>
        <begin position="1"/>
        <end position="26"/>
    </location>
</feature>
<feature type="region of interest" description="Disordered" evidence="1">
    <location>
        <begin position="192"/>
        <end position="278"/>
    </location>
</feature>
<feature type="compositionally biased region" description="Low complexity" evidence="1">
    <location>
        <begin position="92"/>
        <end position="104"/>
    </location>
</feature>
<feature type="compositionally biased region" description="Acidic residues" evidence="1">
    <location>
        <begin position="250"/>
        <end position="278"/>
    </location>
</feature>
<dbReference type="Proteomes" id="UP000054337">
    <property type="component" value="Unassembled WGS sequence"/>
</dbReference>
<reference evidence="2 3" key="1">
    <citation type="journal article" date="2013" name="PLoS Genet.">
        <title>Comparative genome structure, secondary metabolite, and effector coding capacity across Cochliobolus pathogens.</title>
        <authorList>
            <person name="Condon B.J."/>
            <person name="Leng Y."/>
            <person name="Wu D."/>
            <person name="Bushley K.E."/>
            <person name="Ohm R.A."/>
            <person name="Otillar R."/>
            <person name="Martin J."/>
            <person name="Schackwitz W."/>
            <person name="Grimwood J."/>
            <person name="MohdZainudin N."/>
            <person name="Xue C."/>
            <person name="Wang R."/>
            <person name="Manning V.A."/>
            <person name="Dhillon B."/>
            <person name="Tu Z.J."/>
            <person name="Steffenson B.J."/>
            <person name="Salamov A."/>
            <person name="Sun H."/>
            <person name="Lowry S."/>
            <person name="LaButti K."/>
            <person name="Han J."/>
            <person name="Copeland A."/>
            <person name="Lindquist E."/>
            <person name="Barry K."/>
            <person name="Schmutz J."/>
            <person name="Baker S.E."/>
            <person name="Ciuffetti L.M."/>
            <person name="Grigoriev I.V."/>
            <person name="Zhong S."/>
            <person name="Turgeon B.G."/>
        </authorList>
    </citation>
    <scope>NUCLEOTIDE SEQUENCE [LARGE SCALE GENOMIC DNA]</scope>
    <source>
        <strain evidence="2 3">FI3</strain>
    </source>
</reference>
<accession>W7EQL5</accession>
<feature type="compositionally biased region" description="Basic and acidic residues" evidence="1">
    <location>
        <begin position="199"/>
        <end position="224"/>
    </location>
</feature>
<keyword evidence="3" id="KW-1185">Reference proteome</keyword>